<dbReference type="EMBL" id="SUME01000003">
    <property type="protein sequence ID" value="TJZ61539.1"/>
    <property type="molecule type" value="Genomic_DNA"/>
</dbReference>
<accession>A0A4U0P2W1</accession>
<name>A0A4U0P2W1_9SPHI</name>
<dbReference type="AlphaFoldDB" id="A0A4U0P2W1"/>
<keyword evidence="2" id="KW-1185">Reference proteome</keyword>
<dbReference type="Proteomes" id="UP000306808">
    <property type="component" value="Unassembled WGS sequence"/>
</dbReference>
<comment type="caution">
    <text evidence="1">The sequence shown here is derived from an EMBL/GenBank/DDBJ whole genome shotgun (WGS) entry which is preliminary data.</text>
</comment>
<evidence type="ECO:0000313" key="2">
    <source>
        <dbReference type="Proteomes" id="UP000306808"/>
    </source>
</evidence>
<evidence type="ECO:0000313" key="1">
    <source>
        <dbReference type="EMBL" id="TJZ61539.1"/>
    </source>
</evidence>
<reference evidence="1 2" key="1">
    <citation type="submission" date="2019-04" db="EMBL/GenBank/DDBJ databases">
        <title>Sphingobacterium olei sp. nov., isolated from oil-contaminated soil.</title>
        <authorList>
            <person name="Liu B."/>
        </authorList>
    </citation>
    <scope>NUCLEOTIDE SEQUENCE [LARGE SCALE GENOMIC DNA]</scope>
    <source>
        <strain evidence="1 2">HAL-9</strain>
    </source>
</reference>
<dbReference type="RefSeq" id="WP_136901184.1">
    <property type="nucleotide sequence ID" value="NZ_SUME01000003.1"/>
</dbReference>
<proteinExistence type="predicted"/>
<sequence length="191" mass="21750">MYYFCTTYCRCRRDLYIEAPATFAPQSSFRSVPARAEDFQQLRIDSMVWVQMHFLVEIPIIKRFYQHPVSENLHDQPAFILSNGISQLKLLFPFTLYFKDGPLCSGGMSWVLWLAEPTATKNAAGATDGTTSPTRSTYSTFGGRGVTRCPLLSAVGRTARKLQQERMKKSFSSGKNTQYHLLKQYFLTDMG</sequence>
<gene>
    <name evidence="1" type="ORF">FAZ15_10145</name>
</gene>
<organism evidence="1 2">
    <name type="scientific">Sphingobacterium olei</name>
    <dbReference type="NCBI Taxonomy" id="2571155"/>
    <lineage>
        <taxon>Bacteria</taxon>
        <taxon>Pseudomonadati</taxon>
        <taxon>Bacteroidota</taxon>
        <taxon>Sphingobacteriia</taxon>
        <taxon>Sphingobacteriales</taxon>
        <taxon>Sphingobacteriaceae</taxon>
        <taxon>Sphingobacterium</taxon>
    </lineage>
</organism>
<protein>
    <submittedName>
        <fullName evidence="1">Uncharacterized protein</fullName>
    </submittedName>
</protein>